<comment type="caution">
    <text evidence="1">The sequence shown here is derived from an EMBL/GenBank/DDBJ whole genome shotgun (WGS) entry which is preliminary data.</text>
</comment>
<sequence length="68" mass="7367">MNTITDVAKSFFDACESGGGWEACKAYCTPDAIFSAQADALANVTTLQEYTDWMKGLLTFVPDGCFLD</sequence>
<evidence type="ECO:0000313" key="2">
    <source>
        <dbReference type="Proteomes" id="UP001055102"/>
    </source>
</evidence>
<evidence type="ECO:0000313" key="1">
    <source>
        <dbReference type="EMBL" id="GJE08722.1"/>
    </source>
</evidence>
<gene>
    <name evidence="1" type="ORF">AOPFMNJM_4067</name>
</gene>
<evidence type="ECO:0008006" key="3">
    <source>
        <dbReference type="Google" id="ProtNLM"/>
    </source>
</evidence>
<dbReference type="EMBL" id="BPQR01000085">
    <property type="protein sequence ID" value="GJE08722.1"/>
    <property type="molecule type" value="Genomic_DNA"/>
</dbReference>
<dbReference type="RefSeq" id="WP_238278670.1">
    <property type="nucleotide sequence ID" value="NZ_BPQR01000085.1"/>
</dbReference>
<reference evidence="1" key="2">
    <citation type="submission" date="2021-08" db="EMBL/GenBank/DDBJ databases">
        <authorList>
            <person name="Tani A."/>
            <person name="Ola A."/>
            <person name="Ogura Y."/>
            <person name="Katsura K."/>
            <person name="Hayashi T."/>
        </authorList>
    </citation>
    <scope>NUCLEOTIDE SEQUENCE</scope>
    <source>
        <strain evidence="1">LMG 23639</strain>
    </source>
</reference>
<proteinExistence type="predicted"/>
<dbReference type="Proteomes" id="UP001055102">
    <property type="component" value="Unassembled WGS sequence"/>
</dbReference>
<reference evidence="1" key="1">
    <citation type="journal article" date="2021" name="Front. Microbiol.">
        <title>Comprehensive Comparative Genomics and Phenotyping of Methylobacterium Species.</title>
        <authorList>
            <person name="Alessa O."/>
            <person name="Ogura Y."/>
            <person name="Fujitani Y."/>
            <person name="Takami H."/>
            <person name="Hayashi T."/>
            <person name="Sahin N."/>
            <person name="Tani A."/>
        </authorList>
    </citation>
    <scope>NUCLEOTIDE SEQUENCE</scope>
    <source>
        <strain evidence="1">LMG 23639</strain>
    </source>
</reference>
<dbReference type="InterPro" id="IPR032710">
    <property type="entry name" value="NTF2-like_dom_sf"/>
</dbReference>
<dbReference type="SUPFAM" id="SSF54427">
    <property type="entry name" value="NTF2-like"/>
    <property type="match status" value="1"/>
</dbReference>
<accession>A0ABQ4T0X9</accession>
<keyword evidence="2" id="KW-1185">Reference proteome</keyword>
<name>A0ABQ4T0X9_9HYPH</name>
<protein>
    <recommendedName>
        <fullName evidence="3">Nuclear transport factor 2 family protein</fullName>
    </recommendedName>
</protein>
<organism evidence="1 2">
    <name type="scientific">Methylobacterium jeotgali</name>
    <dbReference type="NCBI Taxonomy" id="381630"/>
    <lineage>
        <taxon>Bacteria</taxon>
        <taxon>Pseudomonadati</taxon>
        <taxon>Pseudomonadota</taxon>
        <taxon>Alphaproteobacteria</taxon>
        <taxon>Hyphomicrobiales</taxon>
        <taxon>Methylobacteriaceae</taxon>
        <taxon>Methylobacterium</taxon>
    </lineage>
</organism>